<dbReference type="RefSeq" id="WP_111434155.1">
    <property type="nucleotide sequence ID" value="NZ_JACIGG010000001.1"/>
</dbReference>
<dbReference type="GO" id="GO:0008237">
    <property type="term" value="F:metallopeptidase activity"/>
    <property type="evidence" value="ECO:0007669"/>
    <property type="project" value="UniProtKB-KW"/>
</dbReference>
<accession>A0A327JMK0</accession>
<keyword evidence="1" id="KW-0482">Metalloprotease</keyword>
<evidence type="ECO:0000313" key="5">
    <source>
        <dbReference type="Proteomes" id="UP000249299"/>
    </source>
</evidence>
<comment type="function">
    <text evidence="1">Involved in peptidolytic degradation of cyclic heptapeptide hepatotoxin microcystin (MC).</text>
</comment>
<comment type="caution">
    <text evidence="4">The sequence shown here is derived from an EMBL/GenBank/DDBJ whole genome shotgun (WGS) entry which is preliminary data.</text>
</comment>
<protein>
    <recommendedName>
        <fullName evidence="1">Microcystinase C</fullName>
        <shortName evidence="1">MlrC</shortName>
    </recommendedName>
</protein>
<dbReference type="GO" id="GO:0046872">
    <property type="term" value="F:metal ion binding"/>
    <property type="evidence" value="ECO:0007669"/>
    <property type="project" value="UniProtKB-KW"/>
</dbReference>
<comment type="similarity">
    <text evidence="1">Belongs to the peptidase M81 family.</text>
</comment>
<evidence type="ECO:0000256" key="1">
    <source>
        <dbReference type="PIRNR" id="PIRNR012702"/>
    </source>
</evidence>
<dbReference type="PIRSF" id="PIRSF012702">
    <property type="entry name" value="UCP012702"/>
    <property type="match status" value="1"/>
</dbReference>
<keyword evidence="5" id="KW-1185">Reference proteome</keyword>
<dbReference type="InterPro" id="IPR010799">
    <property type="entry name" value="MlrC_C"/>
</dbReference>
<gene>
    <name evidence="4" type="ORF">CH339_09690</name>
</gene>
<keyword evidence="1" id="KW-0479">Metal-binding</keyword>
<sequence>MRVFTATLGTESNTFSPLPTSLDDFRESVFFGPGEHPQDGPRHCTAQIPVGRRRAAEGDFTFIEGSCFHASPGGPVNRQDYEFMRDRILADLRAALPLDAVVMGLHGAMVAFGYDDVEGDLLSAIREIVGPDCLISAELDPHCHLTRKRLDACDIMVFYKEYPHTDCDEEAENLFDIVLATLKGSVRPVKSVFTCHQVGSFPTTHPQMRTFIDWVREEEKTPGILSISVGHSYPYADVPEMGAGVLVMSDGDKALGEAMAEKVGRAFMKLRGVTTPKFLSIDEGIDAALDAPEGPVAVTDASDNAGGGAAADNTSVLRRLIERGVDSVALGPLWDPMAVRTCFAAGLGAELDIRIGGKAGRTSNQPLDVRATVTALAPEAWQSFGSASAPLGMAAAIRVDGVDVVLTSARTQALGTELFTSLGIDPRARKILVLKSSNHFMAGYGPLLKGVIHVHSDGLLIRNDYTRVPYQRVARPLWPLDPDADGALIY</sequence>
<feature type="domain" description="Microcystin LR degradation protein MlrC C-terminal" evidence="2">
    <location>
        <begin position="298"/>
        <end position="472"/>
    </location>
</feature>
<reference evidence="4 5" key="1">
    <citation type="submission" date="2017-07" db="EMBL/GenBank/DDBJ databases">
        <title>Draft Genome Sequences of Select Purple Nonsulfur Bacteria.</title>
        <authorList>
            <person name="Lasarre B."/>
            <person name="Mckinlay J.B."/>
        </authorList>
    </citation>
    <scope>NUCLEOTIDE SEQUENCE [LARGE SCALE GENOMIC DNA]</scope>
    <source>
        <strain evidence="4 5">DSM 11290</strain>
    </source>
</reference>
<dbReference type="EMBL" id="NPEV01000016">
    <property type="protein sequence ID" value="RAI27639.1"/>
    <property type="molecule type" value="Genomic_DNA"/>
</dbReference>
<organism evidence="4 5">
    <name type="scientific">Rhodobium orientis</name>
    <dbReference type="NCBI Taxonomy" id="34017"/>
    <lineage>
        <taxon>Bacteria</taxon>
        <taxon>Pseudomonadati</taxon>
        <taxon>Pseudomonadota</taxon>
        <taxon>Alphaproteobacteria</taxon>
        <taxon>Hyphomicrobiales</taxon>
        <taxon>Rhodobiaceae</taxon>
        <taxon>Rhodobium</taxon>
    </lineage>
</organism>
<dbReference type="InterPro" id="IPR015995">
    <property type="entry name" value="MlrC_N"/>
</dbReference>
<evidence type="ECO:0000259" key="2">
    <source>
        <dbReference type="Pfam" id="PF07171"/>
    </source>
</evidence>
<dbReference type="GO" id="GO:0006508">
    <property type="term" value="P:proteolysis"/>
    <property type="evidence" value="ECO:0007669"/>
    <property type="project" value="UniProtKB-KW"/>
</dbReference>
<dbReference type="Pfam" id="PF07364">
    <property type="entry name" value="DUF1485"/>
    <property type="match status" value="1"/>
</dbReference>
<evidence type="ECO:0000259" key="3">
    <source>
        <dbReference type="Pfam" id="PF07364"/>
    </source>
</evidence>
<comment type="cofactor">
    <cofactor evidence="1">
        <name>Zn(2+)</name>
        <dbReference type="ChEBI" id="CHEBI:29105"/>
    </cofactor>
    <text evidence="1">Binds 1 zinc ion per subunit.</text>
</comment>
<feature type="domain" description="Microcystin LR degradation protein MlrC N-terminal" evidence="3">
    <location>
        <begin position="2"/>
        <end position="288"/>
    </location>
</feature>
<evidence type="ECO:0000313" key="4">
    <source>
        <dbReference type="EMBL" id="RAI27639.1"/>
    </source>
</evidence>
<keyword evidence="1" id="KW-0645">Protease</keyword>
<dbReference type="OrthoDB" id="9782658at2"/>
<proteinExistence type="inferred from homology"/>
<dbReference type="Pfam" id="PF07171">
    <property type="entry name" value="MlrC_C"/>
    <property type="match status" value="1"/>
</dbReference>
<dbReference type="InterPro" id="IPR009197">
    <property type="entry name" value="MlrC"/>
</dbReference>
<dbReference type="AlphaFoldDB" id="A0A327JMK0"/>
<name>A0A327JMK0_9HYPH</name>
<dbReference type="Proteomes" id="UP000249299">
    <property type="component" value="Unassembled WGS sequence"/>
</dbReference>
<keyword evidence="1" id="KW-0378">Hydrolase</keyword>